<organism evidence="1 2">
    <name type="scientific">Acetobacterium wieringae</name>
    <dbReference type="NCBI Taxonomy" id="52694"/>
    <lineage>
        <taxon>Bacteria</taxon>
        <taxon>Bacillati</taxon>
        <taxon>Bacillota</taxon>
        <taxon>Clostridia</taxon>
        <taxon>Eubacteriales</taxon>
        <taxon>Eubacteriaceae</taxon>
        <taxon>Acetobacterium</taxon>
    </lineage>
</organism>
<dbReference type="Proteomes" id="UP000322619">
    <property type="component" value="Unassembled WGS sequence"/>
</dbReference>
<protein>
    <submittedName>
        <fullName evidence="1">LLM class flavin-dependent oxidoreductase</fullName>
    </submittedName>
</protein>
<sequence length="78" mass="8882">MTAEIANDIRNEIKSYIAKSGWTLTDIVKEMNKSRDEKEKTTSQNISNKLTRGTIKYSECKEIASIIGFAIKWVPSEQ</sequence>
<proteinExistence type="predicted"/>
<evidence type="ECO:0000313" key="1">
    <source>
        <dbReference type="EMBL" id="TYC85567.1"/>
    </source>
</evidence>
<reference evidence="1 2" key="1">
    <citation type="submission" date="2019-08" db="EMBL/GenBank/DDBJ databases">
        <title>Isolation and enrichment of carboxydotrophic bacteria from anaerobic sludge for the production of bio-based chemicals from syngas.</title>
        <authorList>
            <person name="Antares A.L."/>
            <person name="Moreira J."/>
            <person name="Diender M."/>
            <person name="Parshina S.N."/>
            <person name="Stams A.J.M."/>
            <person name="Alves M."/>
            <person name="Alves J.I."/>
            <person name="Sousa D.Z."/>
        </authorList>
    </citation>
    <scope>NUCLEOTIDE SEQUENCE [LARGE SCALE GENOMIC DNA]</scope>
    <source>
        <strain evidence="1 2">JM</strain>
    </source>
</reference>
<gene>
    <name evidence="1" type="ORF">FXB42_09345</name>
</gene>
<dbReference type="EMBL" id="VSLA01000014">
    <property type="protein sequence ID" value="TYC85567.1"/>
    <property type="molecule type" value="Genomic_DNA"/>
</dbReference>
<dbReference type="RefSeq" id="WP_148637596.1">
    <property type="nucleotide sequence ID" value="NZ_VSLA01000014.1"/>
</dbReference>
<comment type="caution">
    <text evidence="1">The sequence shown here is derived from an EMBL/GenBank/DDBJ whole genome shotgun (WGS) entry which is preliminary data.</text>
</comment>
<evidence type="ECO:0000313" key="2">
    <source>
        <dbReference type="Proteomes" id="UP000322619"/>
    </source>
</evidence>
<dbReference type="AlphaFoldDB" id="A0A5D0WN28"/>
<name>A0A5D0WN28_9FIRM</name>
<accession>A0A5D0WN28</accession>